<accession>A0ABM1SYX9</accession>
<dbReference type="PROSITE" id="PS50835">
    <property type="entry name" value="IG_LIKE"/>
    <property type="match status" value="1"/>
</dbReference>
<keyword evidence="1" id="KW-0732">Signal</keyword>
<protein>
    <submittedName>
        <fullName evidence="4">Uncharacterized protein LOC106465265</fullName>
    </submittedName>
</protein>
<dbReference type="Proteomes" id="UP000694941">
    <property type="component" value="Unplaced"/>
</dbReference>
<feature type="signal peptide" evidence="1">
    <location>
        <begin position="1"/>
        <end position="16"/>
    </location>
</feature>
<proteinExistence type="predicted"/>
<name>A0ABM1SYX9_LIMPO</name>
<evidence type="ECO:0000259" key="2">
    <source>
        <dbReference type="PROSITE" id="PS50835"/>
    </source>
</evidence>
<dbReference type="Pfam" id="PF13895">
    <property type="entry name" value="Ig_2"/>
    <property type="match status" value="1"/>
</dbReference>
<dbReference type="GeneID" id="106465265"/>
<dbReference type="PANTHER" id="PTHR21261">
    <property type="entry name" value="BEAT PROTEIN"/>
    <property type="match status" value="1"/>
</dbReference>
<dbReference type="InterPro" id="IPR003599">
    <property type="entry name" value="Ig_sub"/>
</dbReference>
<organism evidence="3 4">
    <name type="scientific">Limulus polyphemus</name>
    <name type="common">Atlantic horseshoe crab</name>
    <dbReference type="NCBI Taxonomy" id="6850"/>
    <lineage>
        <taxon>Eukaryota</taxon>
        <taxon>Metazoa</taxon>
        <taxon>Ecdysozoa</taxon>
        <taxon>Arthropoda</taxon>
        <taxon>Chelicerata</taxon>
        <taxon>Merostomata</taxon>
        <taxon>Xiphosura</taxon>
        <taxon>Limulidae</taxon>
        <taxon>Limulus</taxon>
    </lineage>
</organism>
<evidence type="ECO:0000313" key="3">
    <source>
        <dbReference type="Proteomes" id="UP000694941"/>
    </source>
</evidence>
<gene>
    <name evidence="4" type="primary">LOC106465265</name>
</gene>
<feature type="domain" description="Ig-like" evidence="2">
    <location>
        <begin position="5"/>
        <end position="132"/>
    </location>
</feature>
<keyword evidence="3" id="KW-1185">Reference proteome</keyword>
<dbReference type="InterPro" id="IPR013783">
    <property type="entry name" value="Ig-like_fold"/>
</dbReference>
<dbReference type="RefSeq" id="XP_022248835.1">
    <property type="nucleotide sequence ID" value="XM_022393127.1"/>
</dbReference>
<evidence type="ECO:0000313" key="4">
    <source>
        <dbReference type="RefSeq" id="XP_022248835.1"/>
    </source>
</evidence>
<dbReference type="Gene3D" id="2.60.40.10">
    <property type="entry name" value="Immunoglobulins"/>
    <property type="match status" value="1"/>
</dbReference>
<sequence>MGWIPSILLLFALAIGSNNNVAYSLRLLRVEVPTAVRRGDSVWLNCTYNLELDELYSVKWYKNNVEFYRYLPSDDPPAQKYDLLGVYVDLSKSHLGNVYLTSSDLNTEGTYRCEVSAEAPSFQTERAERELQVYVLPKGGPRIIGTKFQYQIGDEVNITCHAAPSKPAAILKWHINEEEAPPSFVWLAPLVRYRDGLLSSQLGLHFIVEPSHLVNNVLKLRCSAAISQAYSMTSEEIIVGNTVRASGLYTAIDGPSIEGGLTKYQVGDEVDVNCTSRKSLTPAKLSWSINDKKASLDFTVPYEPKVYTNGQKASLLGLKFVVRGHHFHKGEMRLKCTATLSKVIDTNSEEIIVGGNQQSSGLHVSENGSTVKNVGIIIRQSCWITVTFVLLLYRM</sequence>
<dbReference type="PANTHER" id="PTHR21261:SF15">
    <property type="entry name" value="BEATEN PATH IIIA, ISOFORM D-RELATED"/>
    <property type="match status" value="1"/>
</dbReference>
<dbReference type="SUPFAM" id="SSF48726">
    <property type="entry name" value="Immunoglobulin"/>
    <property type="match status" value="1"/>
</dbReference>
<dbReference type="InterPro" id="IPR036179">
    <property type="entry name" value="Ig-like_dom_sf"/>
</dbReference>
<reference evidence="4" key="1">
    <citation type="submission" date="2025-08" db="UniProtKB">
        <authorList>
            <consortium name="RefSeq"/>
        </authorList>
    </citation>
    <scope>IDENTIFICATION</scope>
    <source>
        <tissue evidence="4">Muscle</tissue>
    </source>
</reference>
<feature type="chain" id="PRO_5046764387" evidence="1">
    <location>
        <begin position="17"/>
        <end position="395"/>
    </location>
</feature>
<dbReference type="SMART" id="SM00409">
    <property type="entry name" value="IG"/>
    <property type="match status" value="1"/>
</dbReference>
<evidence type="ECO:0000256" key="1">
    <source>
        <dbReference type="SAM" id="SignalP"/>
    </source>
</evidence>
<dbReference type="InterPro" id="IPR007110">
    <property type="entry name" value="Ig-like_dom"/>
</dbReference>